<evidence type="ECO:0008006" key="3">
    <source>
        <dbReference type="Google" id="ProtNLM"/>
    </source>
</evidence>
<name>A0ABV6K7F5_9BACI</name>
<sequence length="58" mass="6907">MNYKYLSFCTSCGFPTELTKHILHHYFSNHTVNVFYCHHCHTENKIPTYLKKIATELT</sequence>
<protein>
    <recommendedName>
        <fullName evidence="3">C2H2-type domain-containing protein</fullName>
    </recommendedName>
</protein>
<accession>A0ABV6K7F5</accession>
<keyword evidence="2" id="KW-1185">Reference proteome</keyword>
<evidence type="ECO:0000313" key="2">
    <source>
        <dbReference type="Proteomes" id="UP001589838"/>
    </source>
</evidence>
<dbReference type="EMBL" id="JBHLUX010000001">
    <property type="protein sequence ID" value="MFC0469169.1"/>
    <property type="molecule type" value="Genomic_DNA"/>
</dbReference>
<comment type="caution">
    <text evidence="1">The sequence shown here is derived from an EMBL/GenBank/DDBJ whole genome shotgun (WGS) entry which is preliminary data.</text>
</comment>
<dbReference type="Proteomes" id="UP001589838">
    <property type="component" value="Unassembled WGS sequence"/>
</dbReference>
<gene>
    <name evidence="1" type="ORF">ACFFHM_00940</name>
</gene>
<dbReference type="RefSeq" id="WP_335958366.1">
    <property type="nucleotide sequence ID" value="NZ_JAXBLX010000001.1"/>
</dbReference>
<reference evidence="1 2" key="1">
    <citation type="submission" date="2024-09" db="EMBL/GenBank/DDBJ databases">
        <authorList>
            <person name="Sun Q."/>
            <person name="Mori K."/>
        </authorList>
    </citation>
    <scope>NUCLEOTIDE SEQUENCE [LARGE SCALE GENOMIC DNA]</scope>
    <source>
        <strain evidence="1 2">NCAIM B.02610</strain>
    </source>
</reference>
<proteinExistence type="predicted"/>
<organism evidence="1 2">
    <name type="scientific">Halalkalibacter kiskunsagensis</name>
    <dbReference type="NCBI Taxonomy" id="1548599"/>
    <lineage>
        <taxon>Bacteria</taxon>
        <taxon>Bacillati</taxon>
        <taxon>Bacillota</taxon>
        <taxon>Bacilli</taxon>
        <taxon>Bacillales</taxon>
        <taxon>Bacillaceae</taxon>
        <taxon>Halalkalibacter</taxon>
    </lineage>
</organism>
<evidence type="ECO:0000313" key="1">
    <source>
        <dbReference type="EMBL" id="MFC0469169.1"/>
    </source>
</evidence>